<dbReference type="Proteomes" id="UP001387293">
    <property type="component" value="Unassembled WGS sequence"/>
</dbReference>
<keyword evidence="3" id="KW-1185">Reference proteome</keyword>
<dbReference type="EMBL" id="JAPYKS010000055">
    <property type="protein sequence ID" value="MEI9413181.1"/>
    <property type="molecule type" value="Genomic_DNA"/>
</dbReference>
<organism evidence="2 3">
    <name type="scientific">Mesorhizobium salmacidum</name>
    <dbReference type="NCBI Taxonomy" id="3015171"/>
    <lineage>
        <taxon>Bacteria</taxon>
        <taxon>Pseudomonadati</taxon>
        <taxon>Pseudomonadota</taxon>
        <taxon>Alphaproteobacteria</taxon>
        <taxon>Hyphomicrobiales</taxon>
        <taxon>Phyllobacteriaceae</taxon>
        <taxon>Mesorhizobium</taxon>
    </lineage>
</organism>
<evidence type="ECO:0000256" key="1">
    <source>
        <dbReference type="SAM" id="MobiDB-lite"/>
    </source>
</evidence>
<sequence>MMVAVMTGGFDDHGGGGVAIMASAVIVESDPAVVAVMEAVPIFDNDRGTVVMMPVMRPDDDISFGSGCNSRSGDAERQGGEEHGFHCEDPCLV</sequence>
<accession>A0ABU8L5F2</accession>
<feature type="region of interest" description="Disordered" evidence="1">
    <location>
        <begin position="64"/>
        <end position="83"/>
    </location>
</feature>
<protein>
    <submittedName>
        <fullName evidence="2">Uncharacterized protein</fullName>
    </submittedName>
</protein>
<feature type="compositionally biased region" description="Basic and acidic residues" evidence="1">
    <location>
        <begin position="73"/>
        <end position="83"/>
    </location>
</feature>
<reference evidence="2 3" key="1">
    <citation type="submission" date="2022-12" db="EMBL/GenBank/DDBJ databases">
        <authorList>
            <person name="Muema E."/>
        </authorList>
    </citation>
    <scope>NUCLEOTIDE SEQUENCE [LARGE SCALE GENOMIC DNA]</scope>
    <source>
        <strain evidence="3">1326</strain>
    </source>
</reference>
<gene>
    <name evidence="2" type="ORF">O7A60_31240</name>
</gene>
<evidence type="ECO:0000313" key="3">
    <source>
        <dbReference type="Proteomes" id="UP001387293"/>
    </source>
</evidence>
<comment type="caution">
    <text evidence="2">The sequence shown here is derived from an EMBL/GenBank/DDBJ whole genome shotgun (WGS) entry which is preliminary data.</text>
</comment>
<evidence type="ECO:0000313" key="2">
    <source>
        <dbReference type="EMBL" id="MEI9413181.1"/>
    </source>
</evidence>
<proteinExistence type="predicted"/>
<dbReference type="RefSeq" id="WP_337109500.1">
    <property type="nucleotide sequence ID" value="NZ_JAPYKS010000055.1"/>
</dbReference>
<name>A0ABU8L5F2_9HYPH</name>